<accession>A0A1B7MSV2</accession>
<evidence type="ECO:0000313" key="1">
    <source>
        <dbReference type="EMBL" id="OAX35692.1"/>
    </source>
</evidence>
<sequence>NVFVDATNRLTRIINWECCGWFPMWWEYTKLCYRRDFYHQWLDLIDDVHTARLKELEVERDLWKYT</sequence>
<dbReference type="AlphaFoldDB" id="A0A1B7MSV2"/>
<protein>
    <submittedName>
        <fullName evidence="1">Uncharacterized protein</fullName>
    </submittedName>
</protein>
<proteinExistence type="predicted"/>
<feature type="non-terminal residue" evidence="1">
    <location>
        <position position="1"/>
    </location>
</feature>
<keyword evidence="2" id="KW-1185">Reference proteome</keyword>
<dbReference type="InParanoid" id="A0A1B7MSV2"/>
<dbReference type="Proteomes" id="UP000092154">
    <property type="component" value="Unassembled WGS sequence"/>
</dbReference>
<dbReference type="EMBL" id="KV448476">
    <property type="protein sequence ID" value="OAX35692.1"/>
    <property type="molecule type" value="Genomic_DNA"/>
</dbReference>
<organism evidence="1 2">
    <name type="scientific">Rhizopogon vinicolor AM-OR11-026</name>
    <dbReference type="NCBI Taxonomy" id="1314800"/>
    <lineage>
        <taxon>Eukaryota</taxon>
        <taxon>Fungi</taxon>
        <taxon>Dikarya</taxon>
        <taxon>Basidiomycota</taxon>
        <taxon>Agaricomycotina</taxon>
        <taxon>Agaricomycetes</taxon>
        <taxon>Agaricomycetidae</taxon>
        <taxon>Boletales</taxon>
        <taxon>Suillineae</taxon>
        <taxon>Rhizopogonaceae</taxon>
        <taxon>Rhizopogon</taxon>
    </lineage>
</organism>
<reference evidence="1 2" key="1">
    <citation type="submission" date="2016-06" db="EMBL/GenBank/DDBJ databases">
        <title>Comparative genomics of the ectomycorrhizal sister species Rhizopogon vinicolor and Rhizopogon vesiculosus (Basidiomycota: Boletales) reveals a divergence of the mating type B locus.</title>
        <authorList>
            <consortium name="DOE Joint Genome Institute"/>
            <person name="Mujic A.B."/>
            <person name="Kuo A."/>
            <person name="Tritt A."/>
            <person name="Lipzen A."/>
            <person name="Chen C."/>
            <person name="Johnson J."/>
            <person name="Sharma A."/>
            <person name="Barry K."/>
            <person name="Grigoriev I.V."/>
            <person name="Spatafora J.W."/>
        </authorList>
    </citation>
    <scope>NUCLEOTIDE SEQUENCE [LARGE SCALE GENOMIC DNA]</scope>
    <source>
        <strain evidence="1 2">AM-OR11-026</strain>
    </source>
</reference>
<gene>
    <name evidence="1" type="ORF">K503DRAFT_696529</name>
</gene>
<name>A0A1B7MSV2_9AGAM</name>
<evidence type="ECO:0000313" key="2">
    <source>
        <dbReference type="Proteomes" id="UP000092154"/>
    </source>
</evidence>
<dbReference type="STRING" id="1314800.A0A1B7MSV2"/>
<dbReference type="OrthoDB" id="5598852at2759"/>